<keyword evidence="2" id="KW-1003">Cell membrane</keyword>
<dbReference type="SUPFAM" id="SSF81665">
    <property type="entry name" value="Calcium ATPase, transmembrane domain M"/>
    <property type="match status" value="1"/>
</dbReference>
<evidence type="ECO:0000313" key="6">
    <source>
        <dbReference type="EMBL" id="KAK5235553.1"/>
    </source>
</evidence>
<accession>A0ABR0LRK0</accession>
<feature type="non-terminal residue" evidence="6">
    <location>
        <position position="111"/>
    </location>
</feature>
<dbReference type="Pfam" id="PF00689">
    <property type="entry name" value="Cation_ATPase_C"/>
    <property type="match status" value="1"/>
</dbReference>
<dbReference type="PRINTS" id="PR01836">
    <property type="entry name" value="MGATPASE"/>
</dbReference>
<dbReference type="InterPro" id="IPR006415">
    <property type="entry name" value="P-type_ATPase_IIIB"/>
</dbReference>
<organism evidence="6 7">
    <name type="scientific">Cryomyces antarcticus</name>
    <dbReference type="NCBI Taxonomy" id="329879"/>
    <lineage>
        <taxon>Eukaryota</taxon>
        <taxon>Fungi</taxon>
        <taxon>Dikarya</taxon>
        <taxon>Ascomycota</taxon>
        <taxon>Pezizomycotina</taxon>
        <taxon>Dothideomycetes</taxon>
        <taxon>Dothideomycetes incertae sedis</taxon>
        <taxon>Cryomyces</taxon>
    </lineage>
</organism>
<comment type="subcellular location">
    <subcellularLocation>
        <location evidence="1">Cell membrane</location>
        <topology evidence="1">Multi-pass membrane protein</topology>
    </subcellularLocation>
</comment>
<dbReference type="Gene3D" id="1.20.1110.10">
    <property type="entry name" value="Calcium-transporting ATPase, transmembrane domain"/>
    <property type="match status" value="1"/>
</dbReference>
<evidence type="ECO:0000313" key="7">
    <source>
        <dbReference type="Proteomes" id="UP001357485"/>
    </source>
</evidence>
<evidence type="ECO:0000256" key="1">
    <source>
        <dbReference type="ARBA" id="ARBA00004651"/>
    </source>
</evidence>
<dbReference type="InterPro" id="IPR023298">
    <property type="entry name" value="ATPase_P-typ_TM_dom_sf"/>
</dbReference>
<keyword evidence="7" id="KW-1185">Reference proteome</keyword>
<evidence type="ECO:0000256" key="3">
    <source>
        <dbReference type="ARBA" id="ARBA00022553"/>
    </source>
</evidence>
<evidence type="ECO:0000256" key="4">
    <source>
        <dbReference type="ARBA" id="ARBA00022842"/>
    </source>
</evidence>
<sequence>MSQIAIPWDRMDPEYLTTPQRWDARDLFRFIMVLGPTSSTIDMCTFAVDWFYYGVRSTADAHAVKLAHTHWFPEGLLTQTLIVHLLRTAKIPVLQSRAVRPLVLSTLVIMV</sequence>
<keyword evidence="3" id="KW-0597">Phosphoprotein</keyword>
<evidence type="ECO:0000259" key="5">
    <source>
        <dbReference type="Pfam" id="PF00689"/>
    </source>
</evidence>
<proteinExistence type="predicted"/>
<gene>
    <name evidence="6" type="ORF">LTR16_012626</name>
</gene>
<dbReference type="Proteomes" id="UP001357485">
    <property type="component" value="Unassembled WGS sequence"/>
</dbReference>
<reference evidence="6 7" key="1">
    <citation type="submission" date="2023-08" db="EMBL/GenBank/DDBJ databases">
        <title>Black Yeasts Isolated from many extreme environments.</title>
        <authorList>
            <person name="Coleine C."/>
            <person name="Stajich J.E."/>
            <person name="Selbmann L."/>
        </authorList>
    </citation>
    <scope>NUCLEOTIDE SEQUENCE [LARGE SCALE GENOMIC DNA]</scope>
    <source>
        <strain evidence="6 7">CCFEE 536</strain>
    </source>
</reference>
<protein>
    <recommendedName>
        <fullName evidence="5">Cation-transporting P-type ATPase C-terminal domain-containing protein</fullName>
    </recommendedName>
</protein>
<keyword evidence="2" id="KW-0472">Membrane</keyword>
<dbReference type="EMBL" id="JAVRRA010013044">
    <property type="protein sequence ID" value="KAK5235553.1"/>
    <property type="molecule type" value="Genomic_DNA"/>
</dbReference>
<dbReference type="InterPro" id="IPR006068">
    <property type="entry name" value="ATPase_P-typ_cation-transptr_C"/>
</dbReference>
<evidence type="ECO:0000256" key="2">
    <source>
        <dbReference type="ARBA" id="ARBA00022475"/>
    </source>
</evidence>
<name>A0ABR0LRK0_9PEZI</name>
<comment type="caution">
    <text evidence="6">The sequence shown here is derived from an EMBL/GenBank/DDBJ whole genome shotgun (WGS) entry which is preliminary data.</text>
</comment>
<keyword evidence="4" id="KW-0460">Magnesium</keyword>
<feature type="domain" description="Cation-transporting P-type ATPase C-terminal" evidence="5">
    <location>
        <begin position="3"/>
        <end position="110"/>
    </location>
</feature>